<dbReference type="PANTHER" id="PTHR20978:SF0">
    <property type="entry name" value="SPLICING FACTOR 3B SUBUNIT 5"/>
    <property type="match status" value="1"/>
</dbReference>
<proteinExistence type="inferred from homology"/>
<keyword evidence="4" id="KW-1185">Reference proteome</keyword>
<dbReference type="GO" id="GO:0071011">
    <property type="term" value="C:precatalytic spliceosome"/>
    <property type="evidence" value="ECO:0007669"/>
    <property type="project" value="TreeGrafter"/>
</dbReference>
<comment type="caution">
    <text evidence="3">The sequence shown here is derived from an EMBL/GenBank/DDBJ whole genome shotgun (WGS) entry which is preliminary data.</text>
</comment>
<dbReference type="PANTHER" id="PTHR20978">
    <property type="entry name" value="SPLICING FACTOR 3B SUBUNIT 5"/>
    <property type="match status" value="1"/>
</dbReference>
<evidence type="ECO:0000256" key="2">
    <source>
        <dbReference type="PIRNR" id="PIRNR037010"/>
    </source>
</evidence>
<evidence type="ECO:0000313" key="4">
    <source>
        <dbReference type="Proteomes" id="UP000246991"/>
    </source>
</evidence>
<reference evidence="3 4" key="1">
    <citation type="submission" date="2018-03" db="EMBL/GenBank/DDBJ databases">
        <title>Genomes of Pezizomycetes fungi and the evolution of truffles.</title>
        <authorList>
            <person name="Murat C."/>
            <person name="Payen T."/>
            <person name="Noel B."/>
            <person name="Kuo A."/>
            <person name="Martin F.M."/>
        </authorList>
    </citation>
    <scope>NUCLEOTIDE SEQUENCE [LARGE SCALE GENOMIC DNA]</scope>
    <source>
        <strain evidence="3">091103-1</strain>
    </source>
</reference>
<organism evidence="3 4">
    <name type="scientific">Tuber magnatum</name>
    <name type="common">white Piedmont truffle</name>
    <dbReference type="NCBI Taxonomy" id="42249"/>
    <lineage>
        <taxon>Eukaryota</taxon>
        <taxon>Fungi</taxon>
        <taxon>Dikarya</taxon>
        <taxon>Ascomycota</taxon>
        <taxon>Pezizomycotina</taxon>
        <taxon>Pezizomycetes</taxon>
        <taxon>Pezizales</taxon>
        <taxon>Tuberaceae</taxon>
        <taxon>Tuber</taxon>
    </lineage>
</organism>
<dbReference type="STRING" id="42249.A0A317SES4"/>
<dbReference type="AlphaFoldDB" id="A0A317SES4"/>
<dbReference type="Pfam" id="PF07189">
    <property type="entry name" value="SF3b10"/>
    <property type="match status" value="1"/>
</dbReference>
<dbReference type="PIRSF" id="PIRSF037010">
    <property type="entry name" value="Splicing_factor_3B_subunit_5"/>
    <property type="match status" value="1"/>
</dbReference>
<dbReference type="GO" id="GO:0000398">
    <property type="term" value="P:mRNA splicing, via spliceosome"/>
    <property type="evidence" value="ECO:0007669"/>
    <property type="project" value="UniProtKB-UniRule"/>
</dbReference>
<dbReference type="GO" id="GO:0005686">
    <property type="term" value="C:U2 snRNP"/>
    <property type="evidence" value="ECO:0007669"/>
    <property type="project" value="TreeGrafter"/>
</dbReference>
<comment type="similarity">
    <text evidence="1 2">Belongs to the SF3B5 family.</text>
</comment>
<sequence>MADKLRATQQLEQLQARYVGTGHADTTKFEWVSNVHRDTYASYIGHPPLLEYMSVATGEPMAKMRTRFIEKMIQPVGKPPEKED</sequence>
<dbReference type="EMBL" id="PYWC01000152">
    <property type="protein sequence ID" value="PWW71661.1"/>
    <property type="molecule type" value="Genomic_DNA"/>
</dbReference>
<dbReference type="OrthoDB" id="274726at2759"/>
<dbReference type="InterPro" id="IPR009846">
    <property type="entry name" value="SF3b5/RDS3-10"/>
</dbReference>
<gene>
    <name evidence="3" type="ORF">C7212DRAFT_339228</name>
</gene>
<evidence type="ECO:0000256" key="1">
    <source>
        <dbReference type="ARBA" id="ARBA00009568"/>
    </source>
</evidence>
<dbReference type="InterPro" id="IPR017089">
    <property type="entry name" value="Splicing_factor_3B_subunit_5"/>
</dbReference>
<dbReference type="Proteomes" id="UP000246991">
    <property type="component" value="Unassembled WGS sequence"/>
</dbReference>
<evidence type="ECO:0000313" key="3">
    <source>
        <dbReference type="EMBL" id="PWW71661.1"/>
    </source>
</evidence>
<name>A0A317SES4_9PEZI</name>
<accession>A0A317SES4</accession>
<protein>
    <recommendedName>
        <fullName evidence="2">Splicing factor subunit</fullName>
    </recommendedName>
</protein>